<dbReference type="EMBL" id="JAERRB010000018">
    <property type="protein sequence ID" value="MBL0745665.1"/>
    <property type="molecule type" value="Genomic_DNA"/>
</dbReference>
<protein>
    <submittedName>
        <fullName evidence="1">Uncharacterized protein</fullName>
    </submittedName>
</protein>
<accession>A0ABS1L1V5</accession>
<reference evidence="1 2" key="1">
    <citation type="submission" date="2021-01" db="EMBL/GenBank/DDBJ databases">
        <title>Chryseolinea sp. Jin1 Genome sequencing and assembly.</title>
        <authorList>
            <person name="Kim I."/>
        </authorList>
    </citation>
    <scope>NUCLEOTIDE SEQUENCE [LARGE SCALE GENOMIC DNA]</scope>
    <source>
        <strain evidence="1 2">Jin1</strain>
    </source>
</reference>
<comment type="caution">
    <text evidence="1">The sequence shown here is derived from an EMBL/GenBank/DDBJ whole genome shotgun (WGS) entry which is preliminary data.</text>
</comment>
<evidence type="ECO:0000313" key="1">
    <source>
        <dbReference type="EMBL" id="MBL0745665.1"/>
    </source>
</evidence>
<gene>
    <name evidence="1" type="ORF">JI741_30815</name>
</gene>
<name>A0ABS1L1V5_9BACT</name>
<proteinExistence type="predicted"/>
<sequence length="138" mass="16707">MKVLVFSILFFLTFKHAPVNRLIERADWFILYDRRMAVVDKVKRKELRPHRGSKNGICELPYEFPVVSNGGNDISVWESDEERMTISFWIFRNYFEAPSTRLMYTTDEKRIEEFEKRISRDADNNWKIEENWYRTLGD</sequence>
<dbReference type="Proteomes" id="UP000613030">
    <property type="component" value="Unassembled WGS sequence"/>
</dbReference>
<dbReference type="RefSeq" id="WP_202016214.1">
    <property type="nucleotide sequence ID" value="NZ_JAERRB010000018.1"/>
</dbReference>
<keyword evidence="2" id="KW-1185">Reference proteome</keyword>
<organism evidence="1 2">
    <name type="scientific">Chryseolinea lacunae</name>
    <dbReference type="NCBI Taxonomy" id="2801331"/>
    <lineage>
        <taxon>Bacteria</taxon>
        <taxon>Pseudomonadati</taxon>
        <taxon>Bacteroidota</taxon>
        <taxon>Cytophagia</taxon>
        <taxon>Cytophagales</taxon>
        <taxon>Fulvivirgaceae</taxon>
        <taxon>Chryseolinea</taxon>
    </lineage>
</organism>
<evidence type="ECO:0000313" key="2">
    <source>
        <dbReference type="Proteomes" id="UP000613030"/>
    </source>
</evidence>